<dbReference type="SUPFAM" id="SSF55008">
    <property type="entry name" value="HMA, heavy metal-associated domain"/>
    <property type="match status" value="1"/>
</dbReference>
<dbReference type="Proteomes" id="UP000324133">
    <property type="component" value="Unassembled WGS sequence"/>
</dbReference>
<proteinExistence type="predicted"/>
<comment type="caution">
    <text evidence="1">The sequence shown here is derived from an EMBL/GenBank/DDBJ whole genome shotgun (WGS) entry which is preliminary data.</text>
</comment>
<gene>
    <name evidence="1" type="ORF">FOA19_15925</name>
</gene>
<evidence type="ECO:0000313" key="1">
    <source>
        <dbReference type="EMBL" id="KAA3438707.1"/>
    </source>
</evidence>
<dbReference type="Gene3D" id="3.30.70.100">
    <property type="match status" value="1"/>
</dbReference>
<accession>A0A5B6TE11</accession>
<dbReference type="RefSeq" id="WP_149091763.1">
    <property type="nucleotide sequence ID" value="NZ_VKKY01000002.1"/>
</dbReference>
<sequence length="79" mass="8491">MELLKFKTNIGQEEEIGKVAPYLDGVTEVSKWKVDTNTGENILSVSGDNLDPQKVKNAVAEAGFSAELLRVLGIGGDEL</sequence>
<dbReference type="OrthoDB" id="677920at2"/>
<reference evidence="1 2" key="1">
    <citation type="submission" date="2019-07" db="EMBL/GenBank/DDBJ databases">
        <title>Rufibacter sp. nov., isolated from lake sediment.</title>
        <authorList>
            <person name="Qu J.-H."/>
        </authorList>
    </citation>
    <scope>NUCLEOTIDE SEQUENCE [LARGE SCALE GENOMIC DNA]</scope>
    <source>
        <strain evidence="1 2">NBS58-1</strain>
    </source>
</reference>
<dbReference type="GO" id="GO:0046872">
    <property type="term" value="F:metal ion binding"/>
    <property type="evidence" value="ECO:0007669"/>
    <property type="project" value="InterPro"/>
</dbReference>
<organism evidence="1 2">
    <name type="scientific">Rufibacter hautae</name>
    <dbReference type="NCBI Taxonomy" id="2595005"/>
    <lineage>
        <taxon>Bacteria</taxon>
        <taxon>Pseudomonadati</taxon>
        <taxon>Bacteroidota</taxon>
        <taxon>Cytophagia</taxon>
        <taxon>Cytophagales</taxon>
        <taxon>Hymenobacteraceae</taxon>
        <taxon>Rufibacter</taxon>
    </lineage>
</organism>
<dbReference type="InterPro" id="IPR036163">
    <property type="entry name" value="HMA_dom_sf"/>
</dbReference>
<protein>
    <submittedName>
        <fullName evidence="1">Copper chaperone</fullName>
    </submittedName>
</protein>
<evidence type="ECO:0000313" key="2">
    <source>
        <dbReference type="Proteomes" id="UP000324133"/>
    </source>
</evidence>
<dbReference type="EMBL" id="VKKY01000002">
    <property type="protein sequence ID" value="KAA3438707.1"/>
    <property type="molecule type" value="Genomic_DNA"/>
</dbReference>
<dbReference type="AlphaFoldDB" id="A0A5B6TE11"/>
<name>A0A5B6TE11_9BACT</name>
<keyword evidence="2" id="KW-1185">Reference proteome</keyword>